<evidence type="ECO:0000313" key="2">
    <source>
        <dbReference type="Proteomes" id="UP000807504"/>
    </source>
</evidence>
<dbReference type="EMBL" id="JABXBU010001863">
    <property type="protein sequence ID" value="KAF8782564.1"/>
    <property type="molecule type" value="Genomic_DNA"/>
</dbReference>
<name>A0A8T0EY02_ARGBR</name>
<protein>
    <submittedName>
        <fullName evidence="1">Uncharacterized protein</fullName>
    </submittedName>
</protein>
<reference evidence="1" key="2">
    <citation type="submission" date="2020-06" db="EMBL/GenBank/DDBJ databases">
        <authorList>
            <person name="Sheffer M."/>
        </authorList>
    </citation>
    <scope>NUCLEOTIDE SEQUENCE</scope>
</reference>
<accession>A0A8T0EY02</accession>
<sequence length="165" mass="19248">MDRVAFTCCINFVKQDDLDEICIVYIPNGENCIFNTVHSLAPGSAIKSLDVESLSRIVDSLLNFYIKYDGYRYMSIAVKTEKEKEFLWKFGLPAVVMNRFLRDCCDTVSRTNVVTFPNIDNHNVNYHLWGTEDECCLTKAFSFRDTILTIQREEMKKMSFRSKMY</sequence>
<comment type="caution">
    <text evidence="1">The sequence shown here is derived from an EMBL/GenBank/DDBJ whole genome shotgun (WGS) entry which is preliminary data.</text>
</comment>
<evidence type="ECO:0000313" key="1">
    <source>
        <dbReference type="EMBL" id="KAF8782564.1"/>
    </source>
</evidence>
<proteinExistence type="predicted"/>
<dbReference type="Proteomes" id="UP000807504">
    <property type="component" value="Unassembled WGS sequence"/>
</dbReference>
<keyword evidence="2" id="KW-1185">Reference proteome</keyword>
<organism evidence="1 2">
    <name type="scientific">Argiope bruennichi</name>
    <name type="common">Wasp spider</name>
    <name type="synonym">Aranea bruennichi</name>
    <dbReference type="NCBI Taxonomy" id="94029"/>
    <lineage>
        <taxon>Eukaryota</taxon>
        <taxon>Metazoa</taxon>
        <taxon>Ecdysozoa</taxon>
        <taxon>Arthropoda</taxon>
        <taxon>Chelicerata</taxon>
        <taxon>Arachnida</taxon>
        <taxon>Araneae</taxon>
        <taxon>Araneomorphae</taxon>
        <taxon>Entelegynae</taxon>
        <taxon>Araneoidea</taxon>
        <taxon>Araneidae</taxon>
        <taxon>Argiope</taxon>
    </lineage>
</organism>
<gene>
    <name evidence="1" type="ORF">HNY73_012831</name>
</gene>
<reference evidence="1" key="1">
    <citation type="journal article" date="2020" name="bioRxiv">
        <title>Chromosome-level reference genome of the European wasp spider Argiope bruennichi: a resource for studies on range expansion and evolutionary adaptation.</title>
        <authorList>
            <person name="Sheffer M.M."/>
            <person name="Hoppe A."/>
            <person name="Krehenwinkel H."/>
            <person name="Uhl G."/>
            <person name="Kuss A.W."/>
            <person name="Jensen L."/>
            <person name="Jensen C."/>
            <person name="Gillespie R.G."/>
            <person name="Hoff K.J."/>
            <person name="Prost S."/>
        </authorList>
    </citation>
    <scope>NUCLEOTIDE SEQUENCE</scope>
</reference>
<dbReference type="AlphaFoldDB" id="A0A8T0EY02"/>